<keyword evidence="1" id="KW-0479">Metal-binding</keyword>
<dbReference type="PROSITE" id="PS50188">
    <property type="entry name" value="B302_SPRY"/>
    <property type="match status" value="1"/>
</dbReference>
<dbReference type="SMART" id="SM00449">
    <property type="entry name" value="SPRY"/>
    <property type="match status" value="1"/>
</dbReference>
<dbReference type="InterPro" id="IPR003613">
    <property type="entry name" value="Ubox_domain"/>
</dbReference>
<proteinExistence type="predicted"/>
<dbReference type="EMBL" id="JAUPFM010000001">
    <property type="protein sequence ID" value="KAK2861678.1"/>
    <property type="molecule type" value="Genomic_DNA"/>
</dbReference>
<dbReference type="PROSITE" id="PS00518">
    <property type="entry name" value="ZF_RING_1"/>
    <property type="match status" value="1"/>
</dbReference>
<keyword evidence="2 4" id="KW-0863">Zinc-finger</keyword>
<name>A0AA88T517_CHASR</name>
<dbReference type="InterPro" id="IPR043136">
    <property type="entry name" value="B30.2/SPRY_sf"/>
</dbReference>
<dbReference type="Proteomes" id="UP001187415">
    <property type="component" value="Unassembled WGS sequence"/>
</dbReference>
<dbReference type="Gene3D" id="3.30.40.10">
    <property type="entry name" value="Zinc/RING finger domain, C3HC4 (zinc finger)"/>
    <property type="match status" value="1"/>
</dbReference>
<evidence type="ECO:0000256" key="5">
    <source>
        <dbReference type="SAM" id="Coils"/>
    </source>
</evidence>
<evidence type="ECO:0000313" key="9">
    <source>
        <dbReference type="EMBL" id="KAK2861678.1"/>
    </source>
</evidence>
<evidence type="ECO:0000259" key="7">
    <source>
        <dbReference type="PROSITE" id="PS50119"/>
    </source>
</evidence>
<gene>
    <name evidence="9" type="ORF">Q5P01_001211</name>
</gene>
<keyword evidence="10" id="KW-1185">Reference proteome</keyword>
<dbReference type="SMART" id="SM00589">
    <property type="entry name" value="PRY"/>
    <property type="match status" value="1"/>
</dbReference>
<dbReference type="PROSITE" id="PS50089">
    <property type="entry name" value="ZF_RING_2"/>
    <property type="match status" value="1"/>
</dbReference>
<comment type="caution">
    <text evidence="9">The sequence shown here is derived from an EMBL/GenBank/DDBJ whole genome shotgun (WGS) entry which is preliminary data.</text>
</comment>
<feature type="coiled-coil region" evidence="5">
    <location>
        <begin position="197"/>
        <end position="231"/>
    </location>
</feature>
<dbReference type="PRINTS" id="PR01407">
    <property type="entry name" value="BUTYPHLNCDUF"/>
</dbReference>
<feature type="domain" description="B box-type" evidence="7">
    <location>
        <begin position="83"/>
        <end position="124"/>
    </location>
</feature>
<dbReference type="PANTHER" id="PTHR24103">
    <property type="entry name" value="E3 UBIQUITIN-PROTEIN LIGASE TRIM"/>
    <property type="match status" value="1"/>
</dbReference>
<evidence type="ECO:0008006" key="11">
    <source>
        <dbReference type="Google" id="ProtNLM"/>
    </source>
</evidence>
<evidence type="ECO:0000313" key="10">
    <source>
        <dbReference type="Proteomes" id="UP001187415"/>
    </source>
</evidence>
<dbReference type="GO" id="GO:0008270">
    <property type="term" value="F:zinc ion binding"/>
    <property type="evidence" value="ECO:0007669"/>
    <property type="project" value="UniProtKB-KW"/>
</dbReference>
<dbReference type="InterPro" id="IPR017907">
    <property type="entry name" value="Znf_RING_CS"/>
</dbReference>
<dbReference type="InterPro" id="IPR000315">
    <property type="entry name" value="Znf_B-box"/>
</dbReference>
<dbReference type="CDD" id="cd12893">
    <property type="entry name" value="SPRY_PRY_TRIM35"/>
    <property type="match status" value="1"/>
</dbReference>
<dbReference type="InterPro" id="IPR003877">
    <property type="entry name" value="SPRY_dom"/>
</dbReference>
<dbReference type="Pfam" id="PF13445">
    <property type="entry name" value="zf-RING_UBOX"/>
    <property type="match status" value="1"/>
</dbReference>
<dbReference type="GO" id="GO:0016567">
    <property type="term" value="P:protein ubiquitination"/>
    <property type="evidence" value="ECO:0007669"/>
    <property type="project" value="InterPro"/>
</dbReference>
<feature type="domain" description="B30.2/SPRY" evidence="8">
    <location>
        <begin position="273"/>
        <end position="459"/>
    </location>
</feature>
<reference evidence="9" key="1">
    <citation type="submission" date="2023-07" db="EMBL/GenBank/DDBJ databases">
        <title>Chromosome-level Genome Assembly of Striped Snakehead (Channa striata).</title>
        <authorList>
            <person name="Liu H."/>
        </authorList>
    </citation>
    <scope>NUCLEOTIDE SEQUENCE</scope>
    <source>
        <strain evidence="9">Gz</strain>
        <tissue evidence="9">Muscle</tissue>
    </source>
</reference>
<dbReference type="SUPFAM" id="SSF49899">
    <property type="entry name" value="Concanavalin A-like lectins/glucanases"/>
    <property type="match status" value="1"/>
</dbReference>
<dbReference type="SMART" id="SM00504">
    <property type="entry name" value="Ubox"/>
    <property type="match status" value="1"/>
</dbReference>
<dbReference type="InterPro" id="IPR001870">
    <property type="entry name" value="B30.2/SPRY"/>
</dbReference>
<evidence type="ECO:0000256" key="1">
    <source>
        <dbReference type="ARBA" id="ARBA00022723"/>
    </source>
</evidence>
<organism evidence="9 10">
    <name type="scientific">Channa striata</name>
    <name type="common">Snakehead murrel</name>
    <name type="synonym">Ophicephalus striatus</name>
    <dbReference type="NCBI Taxonomy" id="64152"/>
    <lineage>
        <taxon>Eukaryota</taxon>
        <taxon>Metazoa</taxon>
        <taxon>Chordata</taxon>
        <taxon>Craniata</taxon>
        <taxon>Vertebrata</taxon>
        <taxon>Euteleostomi</taxon>
        <taxon>Actinopterygii</taxon>
        <taxon>Neopterygii</taxon>
        <taxon>Teleostei</taxon>
        <taxon>Neoteleostei</taxon>
        <taxon>Acanthomorphata</taxon>
        <taxon>Anabantaria</taxon>
        <taxon>Anabantiformes</taxon>
        <taxon>Channoidei</taxon>
        <taxon>Channidae</taxon>
        <taxon>Channa</taxon>
    </lineage>
</organism>
<dbReference type="InterPro" id="IPR050143">
    <property type="entry name" value="TRIM/RBCC"/>
</dbReference>
<dbReference type="SUPFAM" id="SSF57850">
    <property type="entry name" value="RING/U-box"/>
    <property type="match status" value="1"/>
</dbReference>
<accession>A0AA88T517</accession>
<keyword evidence="3" id="KW-0862">Zinc</keyword>
<dbReference type="Gene3D" id="3.30.160.60">
    <property type="entry name" value="Classic Zinc Finger"/>
    <property type="match status" value="1"/>
</dbReference>
<dbReference type="InterPro" id="IPR013320">
    <property type="entry name" value="ConA-like_dom_sf"/>
</dbReference>
<dbReference type="InterPro" id="IPR001841">
    <property type="entry name" value="Znf_RING"/>
</dbReference>
<protein>
    <recommendedName>
        <fullName evidence="11">E3 ubiquitin-protein ligase TRIM39-like</fullName>
    </recommendedName>
</protein>
<evidence type="ECO:0000259" key="6">
    <source>
        <dbReference type="PROSITE" id="PS50089"/>
    </source>
</evidence>
<dbReference type="Pfam" id="PF13765">
    <property type="entry name" value="PRY"/>
    <property type="match status" value="1"/>
</dbReference>
<dbReference type="SMART" id="SM00184">
    <property type="entry name" value="RING"/>
    <property type="match status" value="1"/>
</dbReference>
<evidence type="ECO:0000256" key="4">
    <source>
        <dbReference type="PROSITE-ProRule" id="PRU00024"/>
    </source>
</evidence>
<sequence length="475" mass="54757">MSSQSELDLSCPVCCDIFTNPVLLPCSHSFCRDCVQKWWREKQTRNCPVCKTKHLLWELPRNLALKNLCEAFLLERDRGGSAGSEDLCSEHLEKLKLFCQDHEQPVCVVCRDSKEHNNHRFRPVTEAARDHKKILQKSLNPLKEKLKTFEQIKGNCGQTAKYIKVQAQHTERQIKEQFKKLHQFLQEEEKARISSLRAEEEQKIELTKLMIEALEMKILFLSDTIKATEEKLRAEDVSFLQNYKAAVERVQQCPLMEDPQLVPETLIDVAQHLGNLTFNIWKKMKDIVSFSPVILDPNTAHPRLILSEDLTSVRFGMKQKLPDNQERFGHHYSVLGSEGFNSGIHSWDVEVKEYEICALGVVKESVQVKGEIADGSFKIFLHDKEHKAVSPPLSDSVVSIKKKPEKIRVYLDFDRGKLSFYNPDDNTHIHTFKHTFTEKVFPYIQTESKLPVKILPVPVSVTVEPQVPVSTGWFR</sequence>
<dbReference type="InterPro" id="IPR027370">
    <property type="entry name" value="Znf-RING_euk"/>
</dbReference>
<dbReference type="GO" id="GO:0004842">
    <property type="term" value="F:ubiquitin-protein transferase activity"/>
    <property type="evidence" value="ECO:0007669"/>
    <property type="project" value="InterPro"/>
</dbReference>
<feature type="domain" description="RING-type" evidence="6">
    <location>
        <begin position="11"/>
        <end position="51"/>
    </location>
</feature>
<evidence type="ECO:0000256" key="3">
    <source>
        <dbReference type="ARBA" id="ARBA00022833"/>
    </source>
</evidence>
<evidence type="ECO:0000259" key="8">
    <source>
        <dbReference type="PROSITE" id="PS50188"/>
    </source>
</evidence>
<dbReference type="InterPro" id="IPR013083">
    <property type="entry name" value="Znf_RING/FYVE/PHD"/>
</dbReference>
<dbReference type="PROSITE" id="PS50119">
    <property type="entry name" value="ZF_BBOX"/>
    <property type="match status" value="1"/>
</dbReference>
<dbReference type="InterPro" id="IPR003879">
    <property type="entry name" value="Butyrophylin_SPRY"/>
</dbReference>
<dbReference type="InterPro" id="IPR006574">
    <property type="entry name" value="PRY"/>
</dbReference>
<dbReference type="Pfam" id="PF00643">
    <property type="entry name" value="zf-B_box"/>
    <property type="match status" value="1"/>
</dbReference>
<dbReference type="Pfam" id="PF00622">
    <property type="entry name" value="SPRY"/>
    <property type="match status" value="1"/>
</dbReference>
<dbReference type="SUPFAM" id="SSF57845">
    <property type="entry name" value="B-box zinc-binding domain"/>
    <property type="match status" value="1"/>
</dbReference>
<dbReference type="AlphaFoldDB" id="A0AA88T517"/>
<dbReference type="Gene3D" id="2.60.120.920">
    <property type="match status" value="1"/>
</dbReference>
<dbReference type="SMART" id="SM00336">
    <property type="entry name" value="BBOX"/>
    <property type="match status" value="1"/>
</dbReference>
<keyword evidence="5" id="KW-0175">Coiled coil</keyword>
<evidence type="ECO:0000256" key="2">
    <source>
        <dbReference type="ARBA" id="ARBA00022771"/>
    </source>
</evidence>